<dbReference type="EMBL" id="CP110615">
    <property type="protein sequence ID" value="UZJ24612.1"/>
    <property type="molecule type" value="Genomic_DNA"/>
</dbReference>
<evidence type="ECO:0008006" key="3">
    <source>
        <dbReference type="Google" id="ProtNLM"/>
    </source>
</evidence>
<proteinExistence type="predicted"/>
<dbReference type="Proteomes" id="UP001164965">
    <property type="component" value="Chromosome"/>
</dbReference>
<gene>
    <name evidence="1" type="ORF">RHODO2019_16035</name>
</gene>
<organism evidence="1 2">
    <name type="scientific">Rhodococcus antarcticus</name>
    <dbReference type="NCBI Taxonomy" id="2987751"/>
    <lineage>
        <taxon>Bacteria</taxon>
        <taxon>Bacillati</taxon>
        <taxon>Actinomycetota</taxon>
        <taxon>Actinomycetes</taxon>
        <taxon>Mycobacteriales</taxon>
        <taxon>Nocardiaceae</taxon>
        <taxon>Rhodococcus</taxon>
    </lineage>
</organism>
<name>A0ABY6NYZ9_9NOCA</name>
<evidence type="ECO:0000313" key="1">
    <source>
        <dbReference type="EMBL" id="UZJ24612.1"/>
    </source>
</evidence>
<protein>
    <recommendedName>
        <fullName evidence="3">Fe-S oxidoreductase</fullName>
    </recommendedName>
</protein>
<accession>A0ABY6NYZ9</accession>
<evidence type="ECO:0000313" key="2">
    <source>
        <dbReference type="Proteomes" id="UP001164965"/>
    </source>
</evidence>
<keyword evidence="2" id="KW-1185">Reference proteome</keyword>
<reference evidence="1" key="1">
    <citation type="submission" date="2022-10" db="EMBL/GenBank/DDBJ databases">
        <title>Rhodococcus sp.75.</title>
        <authorList>
            <person name="Sun M."/>
        </authorList>
    </citation>
    <scope>NUCLEOTIDE SEQUENCE</scope>
    <source>
        <strain evidence="1">75</strain>
    </source>
</reference>
<sequence>MPTTGGHHPRQVRAATGLALLWARAWGARPVEDPATGLLVCAGMRGGHGRGGTTIGRVFLTGHRGVGPELLRHEAVHARQWDRHGLGFAARYLVEECRRPRERNRFEQEAGLADGGYPEV</sequence>
<dbReference type="RefSeq" id="WP_265382719.1">
    <property type="nucleotide sequence ID" value="NZ_CP110615.1"/>
</dbReference>